<dbReference type="Pfam" id="PF05045">
    <property type="entry name" value="RgpF"/>
    <property type="match status" value="1"/>
</dbReference>
<evidence type="ECO:0000313" key="3">
    <source>
        <dbReference type="EMBL" id="MBF0635996.1"/>
    </source>
</evidence>
<evidence type="ECO:0000256" key="1">
    <source>
        <dbReference type="ARBA" id="ARBA00022676"/>
    </source>
</evidence>
<comment type="caution">
    <text evidence="3">The sequence shown here is derived from an EMBL/GenBank/DDBJ whole genome shotgun (WGS) entry which is preliminary data.</text>
</comment>
<proteinExistence type="predicted"/>
<keyword evidence="2" id="KW-0808">Transferase</keyword>
<dbReference type="Proteomes" id="UP000619838">
    <property type="component" value="Unassembled WGS sequence"/>
</dbReference>
<dbReference type="RefSeq" id="WP_175187080.1">
    <property type="nucleotide sequence ID" value="NZ_JABVZQ010000004.1"/>
</dbReference>
<dbReference type="CDD" id="cd03801">
    <property type="entry name" value="GT4_PimA-like"/>
    <property type="match status" value="1"/>
</dbReference>
<keyword evidence="1" id="KW-0328">Glycosyltransferase</keyword>
<dbReference type="SUPFAM" id="SSF53756">
    <property type="entry name" value="UDP-Glycosyltransferase/glycogen phosphorylase"/>
    <property type="match status" value="1"/>
</dbReference>
<gene>
    <name evidence="3" type="ORF">INT08_02190</name>
</gene>
<dbReference type="PANTHER" id="PTHR12526">
    <property type="entry name" value="GLYCOSYLTRANSFERASE"/>
    <property type="match status" value="1"/>
</dbReference>
<reference evidence="3 4" key="1">
    <citation type="journal article" date="2020" name="Microorganisms">
        <title>Simultaneous Genome Sequencing of Prosthecochloris ethylica and Desulfuromonas acetoxidans within a Syntrophic Mixture Reveals Unique Pili and Protein Interactions.</title>
        <authorList>
            <person name="Kyndt J.A."/>
            <person name="Van Beeumen J.J."/>
            <person name="Meyer T.E."/>
        </authorList>
    </citation>
    <scope>NUCLEOTIDE SEQUENCE [LARGE SCALE GENOMIC DNA]</scope>
    <source>
        <strain evidence="3 4">N3</strain>
    </source>
</reference>
<organism evidence="3 4">
    <name type="scientific">Prosthecochloris ethylica</name>
    <dbReference type="NCBI Taxonomy" id="2743976"/>
    <lineage>
        <taxon>Bacteria</taxon>
        <taxon>Pseudomonadati</taxon>
        <taxon>Chlorobiota</taxon>
        <taxon>Chlorobiia</taxon>
        <taxon>Chlorobiales</taxon>
        <taxon>Chlorobiaceae</taxon>
        <taxon>Prosthecochloris</taxon>
    </lineage>
</organism>
<dbReference type="PANTHER" id="PTHR12526:SF629">
    <property type="entry name" value="TEICHURONIC ACID BIOSYNTHESIS GLYCOSYLTRANSFERASE TUAH-RELATED"/>
    <property type="match status" value="1"/>
</dbReference>
<evidence type="ECO:0000256" key="2">
    <source>
        <dbReference type="ARBA" id="ARBA00022679"/>
    </source>
</evidence>
<keyword evidence="4" id="KW-1185">Reference proteome</keyword>
<dbReference type="EMBL" id="JADGII010000002">
    <property type="protein sequence ID" value="MBF0635996.1"/>
    <property type="molecule type" value="Genomic_DNA"/>
</dbReference>
<evidence type="ECO:0000313" key="4">
    <source>
        <dbReference type="Proteomes" id="UP000619838"/>
    </source>
</evidence>
<name>A0ABR9XQC0_9CHLB</name>
<dbReference type="InterPro" id="IPR007739">
    <property type="entry name" value="RgpF"/>
</dbReference>
<protein>
    <submittedName>
        <fullName evidence="3">Glycosyltransferase</fullName>
    </submittedName>
</protein>
<sequence>MANENANTVLVIIGMYRSDMMALSGVTPTLKENGASESETISALHDELLNAIGLEWHDLGTMPENWPGQLETAWYERGEAFLESEYGNAGVVLMEDPRACRLLPFWLKVFERRKCNPVVAFTYGSPGEFAAWLEHSENIPPEYGELLWLRYVLEAESISRGAQRIFLPYAGPLTDHERTTSRLAQKLGITPEQCDAAYAATGGIPSGELGPAGIAEGVPAAILHEAAEVFAMLERWGTEGENIAEHPALDARLQRLDAANTLLLPLAKIALGRVDETKRGDGMAKDLAELRTSHLELCQQLATARRKPMKSLRDLWIHKFLKRFAAGALPLPSRMKARMVKSAAKRHPDRSLPDWRCEPPRPCSVPVNSNTAASARAGRCMPRRPGLPALLLVSHDASWTGAPILVHNLARAYRDRYNVTILCLRGGPLLPAFEDVAVCVREIAVADMSCKDGRATLKAFLEEGDFAFAVVNSIESRHVLGMMRELKLPTVSLLHEFASYTLPRTAFPEAIEHADTIIFSTSVTLNNAIDITGIGYSPKIRILPQGKCKVPCKPGDSGPDRIERDRLEALLKPKGHGQEILVIGVGSVQVRKGTDLFIEVARRVMAQPGGEHFRFFWFGEGYNPDEDPAYSVYLQDQLKRSGIEDRVIIQPVTSEIEYVYELADAFLLASRLDPLPNVAIDAMLSGVPMVVFDKASGIPEILCAAGLEEDCVAEYLDTSRMADKLLHVTGKDRDRISAHMQAHARLTFDFAAYAEQIEHQAMETTRQFRARPQAEALIAKDPGFTPGFMYPVSRQPDKDRTRAARVYLEHHALGIHPRRPEPGFNQNVYYAHHDASRMQHGDAYADYLSRGRPEGPWMTPVLQGPVTERSAPNATGQRTALHIHAYYLDGLNDVLSRLKVNRSRPKVFVSVRDSENLLQAKNLLQSYDGESEIRIVTNLGRDIGPFLTEFGPELVRDFEVIGHVHIKKSITLQNEELVGRWTSFVLSNVLGGPKAGAMMDVQLSEFEQVPGLGMTFPADPNILSWNRNRMHAEQLAAKMGLVDLPDAFDFPVGTMFWMRSSALAPFIGLNLGWTDYPSEPLADDGTMLHALERLFGVVPGMKGFETRMTNVPGVNR</sequence>
<dbReference type="Pfam" id="PF13692">
    <property type="entry name" value="Glyco_trans_1_4"/>
    <property type="match status" value="1"/>
</dbReference>
<accession>A0ABR9XQC0</accession>
<dbReference type="Gene3D" id="3.40.50.2000">
    <property type="entry name" value="Glycogen Phosphorylase B"/>
    <property type="match status" value="2"/>
</dbReference>